<evidence type="ECO:0000313" key="2">
    <source>
        <dbReference type="EMBL" id="KAJ4188486.1"/>
    </source>
</evidence>
<feature type="compositionally biased region" description="Basic and acidic residues" evidence="1">
    <location>
        <begin position="54"/>
        <end position="70"/>
    </location>
</feature>
<proteinExistence type="predicted"/>
<sequence length="86" mass="9711">MEETTLKTEEEELPQRAEVPVNDANELHDKAASDEQSPKETGNEDEDEDEEEKEDYKAYSHPLGDDHRLGLEVVSGDENTSSVSYE</sequence>
<dbReference type="AlphaFoldDB" id="A0A9W8V2G9"/>
<feature type="compositionally biased region" description="Polar residues" evidence="1">
    <location>
        <begin position="77"/>
        <end position="86"/>
    </location>
</feature>
<evidence type="ECO:0000256" key="1">
    <source>
        <dbReference type="SAM" id="MobiDB-lite"/>
    </source>
</evidence>
<feature type="compositionally biased region" description="Basic and acidic residues" evidence="1">
    <location>
        <begin position="25"/>
        <end position="42"/>
    </location>
</feature>
<accession>A0A9W8V2G9</accession>
<gene>
    <name evidence="2" type="ORF">NW755_006648</name>
</gene>
<evidence type="ECO:0000313" key="3">
    <source>
        <dbReference type="Proteomes" id="UP001152087"/>
    </source>
</evidence>
<reference evidence="2" key="1">
    <citation type="submission" date="2022-09" db="EMBL/GenBank/DDBJ databases">
        <title>Fusarium specimens isolated from Avocado Roots.</title>
        <authorList>
            <person name="Stajich J."/>
            <person name="Roper C."/>
            <person name="Heimlech-Rivalta G."/>
        </authorList>
    </citation>
    <scope>NUCLEOTIDE SEQUENCE</scope>
    <source>
        <strain evidence="2">A02</strain>
    </source>
</reference>
<feature type="region of interest" description="Disordered" evidence="1">
    <location>
        <begin position="1"/>
        <end position="86"/>
    </location>
</feature>
<comment type="caution">
    <text evidence="2">The sequence shown here is derived from an EMBL/GenBank/DDBJ whole genome shotgun (WGS) entry which is preliminary data.</text>
</comment>
<feature type="compositionally biased region" description="Acidic residues" evidence="1">
    <location>
        <begin position="43"/>
        <end position="53"/>
    </location>
</feature>
<dbReference type="EMBL" id="JAOQAV010000015">
    <property type="protein sequence ID" value="KAJ4188486.1"/>
    <property type="molecule type" value="Genomic_DNA"/>
</dbReference>
<protein>
    <submittedName>
        <fullName evidence="2">Uncharacterized protein</fullName>
    </submittedName>
</protein>
<name>A0A9W8V2G9_9HYPO</name>
<organism evidence="2 3">
    <name type="scientific">Fusarium falciforme</name>
    <dbReference type="NCBI Taxonomy" id="195108"/>
    <lineage>
        <taxon>Eukaryota</taxon>
        <taxon>Fungi</taxon>
        <taxon>Dikarya</taxon>
        <taxon>Ascomycota</taxon>
        <taxon>Pezizomycotina</taxon>
        <taxon>Sordariomycetes</taxon>
        <taxon>Hypocreomycetidae</taxon>
        <taxon>Hypocreales</taxon>
        <taxon>Nectriaceae</taxon>
        <taxon>Fusarium</taxon>
        <taxon>Fusarium solani species complex</taxon>
    </lineage>
</organism>
<dbReference type="Proteomes" id="UP001152087">
    <property type="component" value="Unassembled WGS sequence"/>
</dbReference>
<keyword evidence="3" id="KW-1185">Reference proteome</keyword>